<evidence type="ECO:0000256" key="1">
    <source>
        <dbReference type="SAM" id="Coils"/>
    </source>
</evidence>
<gene>
    <name evidence="2" type="ORF">EVOR1521_LOCUS11120</name>
</gene>
<dbReference type="AlphaFoldDB" id="A0AA36MUE5"/>
<name>A0AA36MUE5_9DINO</name>
<dbReference type="Proteomes" id="UP001178507">
    <property type="component" value="Unassembled WGS sequence"/>
</dbReference>
<feature type="coiled-coil region" evidence="1">
    <location>
        <begin position="199"/>
        <end position="226"/>
    </location>
</feature>
<accession>A0AA36MUE5</accession>
<keyword evidence="3" id="KW-1185">Reference proteome</keyword>
<evidence type="ECO:0000313" key="2">
    <source>
        <dbReference type="EMBL" id="CAJ1384212.1"/>
    </source>
</evidence>
<protein>
    <submittedName>
        <fullName evidence="2">Uncharacterized protein</fullName>
    </submittedName>
</protein>
<evidence type="ECO:0000313" key="3">
    <source>
        <dbReference type="Proteomes" id="UP001178507"/>
    </source>
</evidence>
<keyword evidence="1" id="KW-0175">Coiled coil</keyword>
<dbReference type="EMBL" id="CAUJNA010001097">
    <property type="protein sequence ID" value="CAJ1384212.1"/>
    <property type="molecule type" value="Genomic_DNA"/>
</dbReference>
<proteinExistence type="predicted"/>
<organism evidence="2 3">
    <name type="scientific">Effrenium voratum</name>
    <dbReference type="NCBI Taxonomy" id="2562239"/>
    <lineage>
        <taxon>Eukaryota</taxon>
        <taxon>Sar</taxon>
        <taxon>Alveolata</taxon>
        <taxon>Dinophyceae</taxon>
        <taxon>Suessiales</taxon>
        <taxon>Symbiodiniaceae</taxon>
        <taxon>Effrenium</taxon>
    </lineage>
</organism>
<reference evidence="2" key="1">
    <citation type="submission" date="2023-08" db="EMBL/GenBank/DDBJ databases">
        <authorList>
            <person name="Chen Y."/>
            <person name="Shah S."/>
            <person name="Dougan E. K."/>
            <person name="Thang M."/>
            <person name="Chan C."/>
        </authorList>
    </citation>
    <scope>NUCLEOTIDE SEQUENCE</scope>
</reference>
<dbReference type="PANTHER" id="PTHR33488">
    <property type="entry name" value="ZGC:162509"/>
    <property type="match status" value="1"/>
</dbReference>
<feature type="coiled-coil region" evidence="1">
    <location>
        <begin position="461"/>
        <end position="502"/>
    </location>
</feature>
<sequence length="708" mass="75945">MASGVVQLQRLQDGAGQKTDALILQGTDGQALNNLTSAPHAICSIGQILCVAAKKDFDLRGDGKDAKPKLVEHPESFRATLVQVARESHGAFQKAHESMLQLGLQMGEVPEHLKQTVKLLLNKDQMPVRQMGKHVQIQLESVEKVGETCLELAESTHAKFDGVMQLLWETQMLLTAKKGATEKEKEDIASKQKAASMSLEAMKGSKTKLEEEFGKLDKEATEAREDMKKIMDSKPSGGDLIGAAFAEAGCALIQSLGQAAGQAAVMYAGGGAGAAAQGLGALGKADAKAAPAPSGATAGAAAGATAPAVAPEAAANSEFAPQVGVLMGAVSGLSGALSSELTQEAGQQWRSSKGVISKVLEKAHANSGGLAKDAVQLGQSMLDPLEQATAALKSGDAAACSKLKEKVGNLSLKAQEIVVKKAAVLPSLLPPAQPCQQQGQPAAAPTGSIGATMTETWKFQTAAAKELLKEANRRRDEELERLRGLNEKMLSENLKLSQLKLEDLNIDQIMQVLRQAIVQIGCCQEAWSRLVQYFIYINELTKFCCKKQLPDFVKYASQISQDVQQGDAFGKCLRDQMYQMVVRTSQTAYTAQHLAEVYHRISEQHFLEPLASVSKIAGMDPGFELDKLRQGLIEQCGRATGAVKKAIEQQKTETKKQIEDRIRRIETEMEAHFWSGSTSGAKCGCEGSRRREEGRWLFGSTGCCNRSQ</sequence>
<comment type="caution">
    <text evidence="2">The sequence shown here is derived from an EMBL/GenBank/DDBJ whole genome shotgun (WGS) entry which is preliminary data.</text>
</comment>
<dbReference type="PANTHER" id="PTHR33488:SF2">
    <property type="entry name" value="EARLY ENDOSOME ANTIGEN 1-LIKE"/>
    <property type="match status" value="1"/>
</dbReference>